<proteinExistence type="predicted"/>
<feature type="transmembrane region" description="Helical" evidence="6">
    <location>
        <begin position="20"/>
        <end position="46"/>
    </location>
</feature>
<comment type="caution">
    <text evidence="7">The sequence shown here is derived from an EMBL/GenBank/DDBJ whole genome shotgun (WGS) entry which is preliminary data.</text>
</comment>
<feature type="transmembrane region" description="Helical" evidence="6">
    <location>
        <begin position="67"/>
        <end position="88"/>
    </location>
</feature>
<evidence type="ECO:0000313" key="8">
    <source>
        <dbReference type="Proteomes" id="UP000786811"/>
    </source>
</evidence>
<evidence type="ECO:0000313" key="7">
    <source>
        <dbReference type="EMBL" id="CAG5080923.1"/>
    </source>
</evidence>
<evidence type="ECO:0000256" key="5">
    <source>
        <dbReference type="ARBA" id="ARBA00023136"/>
    </source>
</evidence>
<organism evidence="7 8">
    <name type="scientific">Cotesia congregata</name>
    <name type="common">Parasitoid wasp</name>
    <name type="synonym">Apanteles congregatus</name>
    <dbReference type="NCBI Taxonomy" id="51543"/>
    <lineage>
        <taxon>Eukaryota</taxon>
        <taxon>Metazoa</taxon>
        <taxon>Ecdysozoa</taxon>
        <taxon>Arthropoda</taxon>
        <taxon>Hexapoda</taxon>
        <taxon>Insecta</taxon>
        <taxon>Pterygota</taxon>
        <taxon>Neoptera</taxon>
        <taxon>Endopterygota</taxon>
        <taxon>Hymenoptera</taxon>
        <taxon>Apocrita</taxon>
        <taxon>Ichneumonoidea</taxon>
        <taxon>Braconidae</taxon>
        <taxon>Microgastrinae</taxon>
        <taxon>Cotesia</taxon>
    </lineage>
</organism>
<dbReference type="GO" id="GO:0050909">
    <property type="term" value="P:sensory perception of taste"/>
    <property type="evidence" value="ECO:0007669"/>
    <property type="project" value="InterPro"/>
</dbReference>
<reference evidence="7" key="1">
    <citation type="submission" date="2021-04" db="EMBL/GenBank/DDBJ databases">
        <authorList>
            <person name="Chebbi M.A.C M."/>
        </authorList>
    </citation>
    <scope>NUCLEOTIDE SEQUENCE</scope>
</reference>
<keyword evidence="8" id="KW-1185">Reference proteome</keyword>
<dbReference type="Proteomes" id="UP000786811">
    <property type="component" value="Unassembled WGS sequence"/>
</dbReference>
<keyword evidence="3 6" id="KW-0812">Transmembrane</keyword>
<evidence type="ECO:0000256" key="6">
    <source>
        <dbReference type="SAM" id="Phobius"/>
    </source>
</evidence>
<keyword evidence="2" id="KW-1003">Cell membrane</keyword>
<keyword evidence="5 6" id="KW-0472">Membrane</keyword>
<sequence length="175" mass="20727">MHSELCDLWSEVLNFYGVPVLITIYQFCGTCINTSYLIWITTRLIRLSLTRRKFPIWRQASKIISKIFRIHGTTIFSHLFLIFGLFVLTNPVTKTIDESKKTTRNIHILQNKCIMDEKNYEKLCDFSWSLLHRQLECCACNFIKIDVTLFLFLLDTIVQYTLVLIGFRLIWYSNL</sequence>
<name>A0A8J2H724_COTCN</name>
<dbReference type="GO" id="GO:0005886">
    <property type="term" value="C:plasma membrane"/>
    <property type="evidence" value="ECO:0007669"/>
    <property type="project" value="UniProtKB-SubCell"/>
</dbReference>
<evidence type="ECO:0000256" key="4">
    <source>
        <dbReference type="ARBA" id="ARBA00022989"/>
    </source>
</evidence>
<dbReference type="Pfam" id="PF08395">
    <property type="entry name" value="7tm_7"/>
    <property type="match status" value="1"/>
</dbReference>
<dbReference type="AlphaFoldDB" id="A0A8J2H724"/>
<protein>
    <submittedName>
        <fullName evidence="7">Uncharacterized protein</fullName>
    </submittedName>
</protein>
<dbReference type="EMBL" id="CAJNRD030001118">
    <property type="protein sequence ID" value="CAG5080923.1"/>
    <property type="molecule type" value="Genomic_DNA"/>
</dbReference>
<comment type="subcellular location">
    <subcellularLocation>
        <location evidence="1">Cell membrane</location>
        <topology evidence="1">Multi-pass membrane protein</topology>
    </subcellularLocation>
</comment>
<dbReference type="OrthoDB" id="10599151at2759"/>
<accession>A0A8J2H724</accession>
<gene>
    <name evidence="7" type="ORF">HICCMSTLAB_LOCUS3141</name>
</gene>
<feature type="transmembrane region" description="Helical" evidence="6">
    <location>
        <begin position="149"/>
        <end position="171"/>
    </location>
</feature>
<evidence type="ECO:0000256" key="2">
    <source>
        <dbReference type="ARBA" id="ARBA00022475"/>
    </source>
</evidence>
<evidence type="ECO:0000256" key="1">
    <source>
        <dbReference type="ARBA" id="ARBA00004651"/>
    </source>
</evidence>
<keyword evidence="4 6" id="KW-1133">Transmembrane helix</keyword>
<dbReference type="InterPro" id="IPR013604">
    <property type="entry name" value="7TM_chemorcpt"/>
</dbReference>
<evidence type="ECO:0000256" key="3">
    <source>
        <dbReference type="ARBA" id="ARBA00022692"/>
    </source>
</evidence>